<protein>
    <recommendedName>
        <fullName evidence="3">AlgX/AlgJ SGNH hydrolase-like domain-containing protein</fullName>
    </recommendedName>
</protein>
<accession>A0A927CVV0</accession>
<evidence type="ECO:0000313" key="1">
    <source>
        <dbReference type="EMBL" id="MBD3108466.1"/>
    </source>
</evidence>
<comment type="caution">
    <text evidence="1">The sequence shown here is derived from an EMBL/GenBank/DDBJ whole genome shotgun (WGS) entry which is preliminary data.</text>
</comment>
<dbReference type="Proteomes" id="UP000602076">
    <property type="component" value="Unassembled WGS sequence"/>
</dbReference>
<reference evidence="1" key="1">
    <citation type="submission" date="2020-09" db="EMBL/GenBank/DDBJ databases">
        <title>Bacillus faecalis sp. nov., a moderately halophilic bacterium isolated from cow faeces.</title>
        <authorList>
            <person name="Jiang L."/>
            <person name="Lee J."/>
        </authorList>
    </citation>
    <scope>NUCLEOTIDE SEQUENCE</scope>
    <source>
        <strain evidence="1">AGMB 02131</strain>
    </source>
</reference>
<sequence length="371" mass="43840">MSKRLVVIFFLLFFFGIGLLNLLKADQHFSEYEKRELAQRPELTLESIISGDYMKDFEAYVNDQFIWKNSWLKAKALAEKLILKQENNGILIGKHDWLLQPIPKPSEQLQKNIKSINLFSEKNESVSMYFLLAPTSVDIYREERPWLAQSYSQASIIKNVKSQLSENVSFIDVYDTLRQHNNEQLYFRTDHHWTARGAYYAYVESSKILGLQPFEMTDFNNEIVSENFKGTFYSKANALNVRPDYIEAFFPTWKAEYYLIYDLEKEENSLYEYEHLQKNDQYSFFLDGNHSLVKIASNVNNGRKIAVVKDSYAHVFIPFLVNHFEEVHVVDLRFNQSNLTVYLAENEINNVLFLYNIDHFLTDRNLIWLQQ</sequence>
<proteinExistence type="predicted"/>
<dbReference type="EMBL" id="JACXSI010000018">
    <property type="protein sequence ID" value="MBD3108466.1"/>
    <property type="molecule type" value="Genomic_DNA"/>
</dbReference>
<dbReference type="RefSeq" id="WP_190998007.1">
    <property type="nucleotide sequence ID" value="NZ_JACXSI010000018.1"/>
</dbReference>
<gene>
    <name evidence="1" type="ORF">IEO70_08810</name>
</gene>
<name>A0A927CVV0_9BACI</name>
<dbReference type="Pfam" id="PF14286">
    <property type="entry name" value="DHHW"/>
    <property type="match status" value="1"/>
</dbReference>
<dbReference type="InterPro" id="IPR025945">
    <property type="entry name" value="DHHW"/>
</dbReference>
<keyword evidence="2" id="KW-1185">Reference proteome</keyword>
<evidence type="ECO:0008006" key="3">
    <source>
        <dbReference type="Google" id="ProtNLM"/>
    </source>
</evidence>
<evidence type="ECO:0000313" key="2">
    <source>
        <dbReference type="Proteomes" id="UP000602076"/>
    </source>
</evidence>
<dbReference type="AlphaFoldDB" id="A0A927CVV0"/>
<organism evidence="1 2">
    <name type="scientific">Peribacillus faecalis</name>
    <dbReference type="NCBI Taxonomy" id="2772559"/>
    <lineage>
        <taxon>Bacteria</taxon>
        <taxon>Bacillati</taxon>
        <taxon>Bacillota</taxon>
        <taxon>Bacilli</taxon>
        <taxon>Bacillales</taxon>
        <taxon>Bacillaceae</taxon>
        <taxon>Peribacillus</taxon>
    </lineage>
</organism>